<name>A0A4Z2JFL0_9TELE</name>
<organism evidence="1 2">
    <name type="scientific">Liparis tanakae</name>
    <name type="common">Tanaka's snailfish</name>
    <dbReference type="NCBI Taxonomy" id="230148"/>
    <lineage>
        <taxon>Eukaryota</taxon>
        <taxon>Metazoa</taxon>
        <taxon>Chordata</taxon>
        <taxon>Craniata</taxon>
        <taxon>Vertebrata</taxon>
        <taxon>Euteleostomi</taxon>
        <taxon>Actinopterygii</taxon>
        <taxon>Neopterygii</taxon>
        <taxon>Teleostei</taxon>
        <taxon>Neoteleostei</taxon>
        <taxon>Acanthomorphata</taxon>
        <taxon>Eupercaria</taxon>
        <taxon>Perciformes</taxon>
        <taxon>Cottioidei</taxon>
        <taxon>Cottales</taxon>
        <taxon>Liparidae</taxon>
        <taxon>Liparis</taxon>
    </lineage>
</organism>
<dbReference type="Proteomes" id="UP000314294">
    <property type="component" value="Unassembled WGS sequence"/>
</dbReference>
<evidence type="ECO:0000313" key="1">
    <source>
        <dbReference type="EMBL" id="TNN88767.1"/>
    </source>
</evidence>
<comment type="caution">
    <text evidence="1">The sequence shown here is derived from an EMBL/GenBank/DDBJ whole genome shotgun (WGS) entry which is preliminary data.</text>
</comment>
<proteinExistence type="predicted"/>
<gene>
    <name evidence="1" type="ORF">EYF80_001099</name>
</gene>
<dbReference type="AlphaFoldDB" id="A0A4Z2JFL0"/>
<protein>
    <submittedName>
        <fullName evidence="1">Uncharacterized protein</fullName>
    </submittedName>
</protein>
<reference evidence="1 2" key="1">
    <citation type="submission" date="2019-03" db="EMBL/GenBank/DDBJ databases">
        <title>First draft genome of Liparis tanakae, snailfish: a comprehensive survey of snailfish specific genes.</title>
        <authorList>
            <person name="Kim W."/>
            <person name="Song I."/>
            <person name="Jeong J.-H."/>
            <person name="Kim D."/>
            <person name="Kim S."/>
            <person name="Ryu S."/>
            <person name="Song J.Y."/>
            <person name="Lee S.K."/>
        </authorList>
    </citation>
    <scope>NUCLEOTIDE SEQUENCE [LARGE SCALE GENOMIC DNA]</scope>
    <source>
        <tissue evidence="1">Muscle</tissue>
    </source>
</reference>
<evidence type="ECO:0000313" key="2">
    <source>
        <dbReference type="Proteomes" id="UP000314294"/>
    </source>
</evidence>
<accession>A0A4Z2JFL0</accession>
<sequence>MWCHKGGTWSRQMLLDRASLKTTIQTASKIKFLNHVSQSKTKTKKERCYVSCPPLLASDNTVRHSSLLIQEPQQDRAQEADIKCSNGRHWKGYHTYDAAHGSKALD</sequence>
<dbReference type="EMBL" id="SRLO01000004">
    <property type="protein sequence ID" value="TNN88767.1"/>
    <property type="molecule type" value="Genomic_DNA"/>
</dbReference>
<keyword evidence="2" id="KW-1185">Reference proteome</keyword>